<evidence type="ECO:0000256" key="3">
    <source>
        <dbReference type="ARBA" id="ARBA00022801"/>
    </source>
</evidence>
<proteinExistence type="predicted"/>
<dbReference type="InterPro" id="IPR001279">
    <property type="entry name" value="Metallo-B-lactamas"/>
</dbReference>
<feature type="domain" description="Metallo-beta-lactamase" evidence="5">
    <location>
        <begin position="13"/>
        <end position="195"/>
    </location>
</feature>
<comment type="cofactor">
    <cofactor evidence="1">
        <name>Zn(2+)</name>
        <dbReference type="ChEBI" id="CHEBI:29105"/>
    </cofactor>
</comment>
<evidence type="ECO:0000259" key="5">
    <source>
        <dbReference type="SMART" id="SM00849"/>
    </source>
</evidence>
<keyword evidence="2" id="KW-0479">Metal-binding</keyword>
<dbReference type="EMBL" id="BRZA01000002">
    <property type="protein sequence ID" value="GLC88644.1"/>
    <property type="molecule type" value="Genomic_DNA"/>
</dbReference>
<dbReference type="SMART" id="SM00849">
    <property type="entry name" value="Lactamase_B"/>
    <property type="match status" value="1"/>
</dbReference>
<evidence type="ECO:0000313" key="6">
    <source>
        <dbReference type="EMBL" id="GLC88644.1"/>
    </source>
</evidence>
<sequence length="214" mass="24019">MINVRNYALGPIQTNCYIVSNKERECLIFDPGEEADKLIKAIHSNQLKPLAIFLTHTHFDHIGAVDALREAFDVPVWVHYKEVSWLSDPMKNGSGKYAELPDYKVAVPVEEQWIKEEQLFEISNFVFRAVFTPGHSPGSISYIFEQDGFAIVGDTLFEQSIGRTDLLGGSMDVLVASIHQKLLTLPEETIIYPGHGAYTTVGIEMETNPFLNGF</sequence>
<dbReference type="InterPro" id="IPR036866">
    <property type="entry name" value="RibonucZ/Hydroxyglut_hydro"/>
</dbReference>
<protein>
    <submittedName>
        <fullName evidence="6">Hydroxyacylglutathione hydrolase</fullName>
    </submittedName>
</protein>
<organism evidence="6 7">
    <name type="scientific">Lysinibacillus piscis</name>
    <dbReference type="NCBI Taxonomy" id="2518931"/>
    <lineage>
        <taxon>Bacteria</taxon>
        <taxon>Bacillati</taxon>
        <taxon>Bacillota</taxon>
        <taxon>Bacilli</taxon>
        <taxon>Bacillales</taxon>
        <taxon>Bacillaceae</taxon>
        <taxon>Lysinibacillus</taxon>
    </lineage>
</organism>
<dbReference type="RefSeq" id="WP_264988405.1">
    <property type="nucleotide sequence ID" value="NZ_BRZA01000002.1"/>
</dbReference>
<dbReference type="PANTHER" id="PTHR46233:SF3">
    <property type="entry name" value="HYDROXYACYLGLUTATHIONE HYDROLASE GLOC"/>
    <property type="match status" value="1"/>
</dbReference>
<gene>
    <name evidence="6" type="ORF">LYSBPC_17710</name>
</gene>
<keyword evidence="3 6" id="KW-0378">Hydrolase</keyword>
<evidence type="ECO:0000313" key="7">
    <source>
        <dbReference type="Proteomes" id="UP001065593"/>
    </source>
</evidence>
<dbReference type="SUPFAM" id="SSF56281">
    <property type="entry name" value="Metallo-hydrolase/oxidoreductase"/>
    <property type="match status" value="1"/>
</dbReference>
<comment type="caution">
    <text evidence="6">The sequence shown here is derived from an EMBL/GenBank/DDBJ whole genome shotgun (WGS) entry which is preliminary data.</text>
</comment>
<dbReference type="GO" id="GO:0016787">
    <property type="term" value="F:hydrolase activity"/>
    <property type="evidence" value="ECO:0007669"/>
    <property type="project" value="UniProtKB-KW"/>
</dbReference>
<dbReference type="Gene3D" id="3.60.15.10">
    <property type="entry name" value="Ribonuclease Z/Hydroxyacylglutathione hydrolase-like"/>
    <property type="match status" value="1"/>
</dbReference>
<accession>A0ABQ5NJU9</accession>
<name>A0ABQ5NJU9_9BACI</name>
<reference evidence="6" key="1">
    <citation type="submission" date="2022-08" db="EMBL/GenBank/DDBJ databases">
        <title>Draft genome sequence of Lysinibacillus sp. strain KH24.</title>
        <authorList>
            <person name="Kanbe H."/>
            <person name="Itoh H."/>
        </authorList>
    </citation>
    <scope>NUCLEOTIDE SEQUENCE</scope>
    <source>
        <strain evidence="6">KH24</strain>
    </source>
</reference>
<evidence type="ECO:0000256" key="4">
    <source>
        <dbReference type="ARBA" id="ARBA00022833"/>
    </source>
</evidence>
<dbReference type="Proteomes" id="UP001065593">
    <property type="component" value="Unassembled WGS sequence"/>
</dbReference>
<keyword evidence="4" id="KW-0862">Zinc</keyword>
<dbReference type="PANTHER" id="PTHR46233">
    <property type="entry name" value="HYDROXYACYLGLUTATHIONE HYDROLASE GLOC"/>
    <property type="match status" value="1"/>
</dbReference>
<evidence type="ECO:0000256" key="2">
    <source>
        <dbReference type="ARBA" id="ARBA00022723"/>
    </source>
</evidence>
<dbReference type="Pfam" id="PF00753">
    <property type="entry name" value="Lactamase_B"/>
    <property type="match status" value="1"/>
</dbReference>
<keyword evidence="7" id="KW-1185">Reference proteome</keyword>
<evidence type="ECO:0000256" key="1">
    <source>
        <dbReference type="ARBA" id="ARBA00001947"/>
    </source>
</evidence>
<dbReference type="InterPro" id="IPR051453">
    <property type="entry name" value="MBL_Glyoxalase_II"/>
</dbReference>
<dbReference type="CDD" id="cd06262">
    <property type="entry name" value="metallo-hydrolase-like_MBL-fold"/>
    <property type="match status" value="1"/>
</dbReference>